<keyword evidence="1" id="KW-1277">Toxin-antitoxin system</keyword>
<organism evidence="2 3">
    <name type="scientific">Elstera litoralis</name>
    <dbReference type="NCBI Taxonomy" id="552518"/>
    <lineage>
        <taxon>Bacteria</taxon>
        <taxon>Pseudomonadati</taxon>
        <taxon>Pseudomonadota</taxon>
        <taxon>Alphaproteobacteria</taxon>
        <taxon>Rhodospirillales</taxon>
        <taxon>Rhodospirillaceae</taxon>
        <taxon>Elstera</taxon>
    </lineage>
</organism>
<sequence length="122" mass="13858">MRSLHITAAARADLRAIQTHTEQKFGPAARARYAVLLAQALRDLSENPLRPGSLKRPEIGPDLLTYHISFSKNRSRSTYGAVRTPRHLILYMLEGDSILAILRVLHDGMDIRRHVPTTPRRR</sequence>
<accession>A0A0F3IQ08</accession>
<evidence type="ECO:0000313" key="2">
    <source>
        <dbReference type="EMBL" id="KJV08840.1"/>
    </source>
</evidence>
<dbReference type="InterPro" id="IPR007712">
    <property type="entry name" value="RelE/ParE_toxin"/>
</dbReference>
<dbReference type="Proteomes" id="UP000033774">
    <property type="component" value="Unassembled WGS sequence"/>
</dbReference>
<dbReference type="Pfam" id="PF05016">
    <property type="entry name" value="ParE_toxin"/>
    <property type="match status" value="1"/>
</dbReference>
<evidence type="ECO:0008006" key="4">
    <source>
        <dbReference type="Google" id="ProtNLM"/>
    </source>
</evidence>
<gene>
    <name evidence="2" type="ORF">VZ95_15200</name>
</gene>
<comment type="caution">
    <text evidence="2">The sequence shown here is derived from an EMBL/GenBank/DDBJ whole genome shotgun (WGS) entry which is preliminary data.</text>
</comment>
<proteinExistence type="predicted"/>
<dbReference type="Gene3D" id="3.30.2310.20">
    <property type="entry name" value="RelE-like"/>
    <property type="match status" value="1"/>
</dbReference>
<dbReference type="EMBL" id="LAJY01000434">
    <property type="protein sequence ID" value="KJV08840.1"/>
    <property type="molecule type" value="Genomic_DNA"/>
</dbReference>
<keyword evidence="3" id="KW-1185">Reference proteome</keyword>
<reference evidence="2 3" key="1">
    <citation type="submission" date="2015-03" db="EMBL/GenBank/DDBJ databases">
        <title>Draft genome sequence of Elstera litoralis.</title>
        <authorList>
            <person name="Rahalkar M.C."/>
            <person name="Dhakephalkar P.K."/>
            <person name="Pore S.D."/>
            <person name="Arora P."/>
            <person name="Kapse N.G."/>
            <person name="Pandit P.S."/>
        </authorList>
    </citation>
    <scope>NUCLEOTIDE SEQUENCE [LARGE SCALE GENOMIC DNA]</scope>
    <source>
        <strain evidence="2 3">Dia-1</strain>
    </source>
</reference>
<dbReference type="OrthoDB" id="5457915at2"/>
<protein>
    <recommendedName>
        <fullName evidence="4">Plasmid stabilization protein ParE</fullName>
    </recommendedName>
</protein>
<name>A0A0F3IQ08_9PROT</name>
<evidence type="ECO:0000256" key="1">
    <source>
        <dbReference type="ARBA" id="ARBA00022649"/>
    </source>
</evidence>
<evidence type="ECO:0000313" key="3">
    <source>
        <dbReference type="Proteomes" id="UP000033774"/>
    </source>
</evidence>
<dbReference type="InterPro" id="IPR035093">
    <property type="entry name" value="RelE/ParE_toxin_dom_sf"/>
</dbReference>
<dbReference type="AlphaFoldDB" id="A0A0F3IQ08"/>
<dbReference type="RefSeq" id="WP_045776612.1">
    <property type="nucleotide sequence ID" value="NZ_LAJY01000434.1"/>
</dbReference>